<dbReference type="KEGG" id="hqi:H9L05_00950"/>
<proteinExistence type="predicted"/>
<evidence type="ECO:0000313" key="2">
    <source>
        <dbReference type="Proteomes" id="UP000516093"/>
    </source>
</evidence>
<name>A0A7H0GVS8_9BACT</name>
<dbReference type="Proteomes" id="UP000516093">
    <property type="component" value="Chromosome"/>
</dbReference>
<organism evidence="1 2">
    <name type="scientific">Hymenobacter qilianensis</name>
    <dbReference type="NCBI Taxonomy" id="1385715"/>
    <lineage>
        <taxon>Bacteria</taxon>
        <taxon>Pseudomonadati</taxon>
        <taxon>Bacteroidota</taxon>
        <taxon>Cytophagia</taxon>
        <taxon>Cytophagales</taxon>
        <taxon>Hymenobacteraceae</taxon>
        <taxon>Hymenobacter</taxon>
    </lineage>
</organism>
<keyword evidence="2" id="KW-1185">Reference proteome</keyword>
<accession>A0A7H0GVS8</accession>
<dbReference type="AlphaFoldDB" id="A0A7H0GVS8"/>
<gene>
    <name evidence="1" type="ORF">H9L05_00950</name>
</gene>
<reference evidence="1 2" key="1">
    <citation type="submission" date="2020-08" db="EMBL/GenBank/DDBJ databases">
        <title>Genome sequence of Hymenobacter qilianensis JCM 19763T.</title>
        <authorList>
            <person name="Hyun D.-W."/>
            <person name="Bae J.-W."/>
        </authorList>
    </citation>
    <scope>NUCLEOTIDE SEQUENCE [LARGE SCALE GENOMIC DNA]</scope>
    <source>
        <strain evidence="1 2">JCM 19763</strain>
    </source>
</reference>
<evidence type="ECO:0000313" key="1">
    <source>
        <dbReference type="EMBL" id="QNP52394.1"/>
    </source>
</evidence>
<dbReference type="EMBL" id="CP060784">
    <property type="protein sequence ID" value="QNP52394.1"/>
    <property type="molecule type" value="Genomic_DNA"/>
</dbReference>
<protein>
    <recommendedName>
        <fullName evidence="3">STAS/SEC14 domain-containing protein</fullName>
    </recommendedName>
</protein>
<sequence>MNSSAQYFHNAAAAITYHAPGYIRVTWQPTAVSVADLQAIYEHILRALRHYGSTQLMSVHGQRPPMPPQVQEWLTTQWVPRAIAEAGYDKCAVVEAEAPLSRLAARSVGTGLTQTLRYNYFSTVQEAAEWLQIK</sequence>
<dbReference type="RefSeq" id="WP_187732651.1">
    <property type="nucleotide sequence ID" value="NZ_BMFN01000002.1"/>
</dbReference>
<evidence type="ECO:0008006" key="3">
    <source>
        <dbReference type="Google" id="ProtNLM"/>
    </source>
</evidence>